<name>A0A8J7WMD5_9ACTN</name>
<dbReference type="Pfam" id="PF20275">
    <property type="entry name" value="CTD10"/>
    <property type="match status" value="1"/>
</dbReference>
<sequence length="315" mass="35848">MLPHQRQWARIEFRELFAGNHGCAFEDLFDRLMELCHPGYVAVRTHGNIGDLGCDGLGLHDRTLYACYAPETVDVREIRRKFRSDLLSAVTQRPEHFENFTFVHNDPRGGVHPVVSGLLVEAQRDYPNLKFHELNPRKLWNRAVRLDEVGMALLLGVPEIPVQEVVYGVGLREIQPLLDHLREERKRLSGALSVAPPPATKLAYNALNDDYVDAITAGLKLSHVIDDYYARVADLTEHDEVAAGFNAHYQQVRAEHPGDPDAVMWEMEVYVLGNRRPLRELQVAADAVLAHFFERCDIFDRPPAEWQPGQPHGWV</sequence>
<protein>
    <recommendedName>
        <fullName evidence="1">ABC-three component systems C-terminal domain-containing protein</fullName>
    </recommendedName>
</protein>
<organism evidence="2 3">
    <name type="scientific">Actinocrinis puniceicyclus</name>
    <dbReference type="NCBI Taxonomy" id="977794"/>
    <lineage>
        <taxon>Bacteria</taxon>
        <taxon>Bacillati</taxon>
        <taxon>Actinomycetota</taxon>
        <taxon>Actinomycetes</taxon>
        <taxon>Catenulisporales</taxon>
        <taxon>Actinospicaceae</taxon>
        <taxon>Actinocrinis</taxon>
    </lineage>
</organism>
<proteinExistence type="predicted"/>
<evidence type="ECO:0000313" key="2">
    <source>
        <dbReference type="EMBL" id="MBS2963963.1"/>
    </source>
</evidence>
<evidence type="ECO:0000313" key="3">
    <source>
        <dbReference type="Proteomes" id="UP000677913"/>
    </source>
</evidence>
<accession>A0A8J7WMD5</accession>
<keyword evidence="3" id="KW-1185">Reference proteome</keyword>
<reference evidence="2" key="1">
    <citation type="submission" date="2021-04" db="EMBL/GenBank/DDBJ databases">
        <title>Genome based classification of Actinospica acidithermotolerans sp. nov., an actinobacterium isolated from an Indonesian hot spring.</title>
        <authorList>
            <person name="Kusuma A.B."/>
            <person name="Putra K.E."/>
            <person name="Nafisah S."/>
            <person name="Loh J."/>
            <person name="Nouioui I."/>
            <person name="Goodfellow M."/>
        </authorList>
    </citation>
    <scope>NUCLEOTIDE SEQUENCE</scope>
    <source>
        <strain evidence="2">DSM 45618</strain>
    </source>
</reference>
<dbReference type="RefSeq" id="WP_211468144.1">
    <property type="nucleotide sequence ID" value="NZ_JAGSXH010000038.1"/>
</dbReference>
<feature type="domain" description="ABC-three component systems C-terminal" evidence="1">
    <location>
        <begin position="173"/>
        <end position="299"/>
    </location>
</feature>
<dbReference type="InterPro" id="IPR046919">
    <property type="entry name" value="ABC-3C_CTD10"/>
</dbReference>
<dbReference type="EMBL" id="JAGSXH010000038">
    <property type="protein sequence ID" value="MBS2963963.1"/>
    <property type="molecule type" value="Genomic_DNA"/>
</dbReference>
<gene>
    <name evidence="2" type="ORF">KGA66_12980</name>
</gene>
<dbReference type="Proteomes" id="UP000677913">
    <property type="component" value="Unassembled WGS sequence"/>
</dbReference>
<dbReference type="AlphaFoldDB" id="A0A8J7WMD5"/>
<comment type="caution">
    <text evidence="2">The sequence shown here is derived from an EMBL/GenBank/DDBJ whole genome shotgun (WGS) entry which is preliminary data.</text>
</comment>
<evidence type="ECO:0000259" key="1">
    <source>
        <dbReference type="Pfam" id="PF20275"/>
    </source>
</evidence>